<dbReference type="AlphaFoldDB" id="A0A9D2RXP6"/>
<evidence type="ECO:0000313" key="1">
    <source>
        <dbReference type="EMBL" id="HJB29100.1"/>
    </source>
</evidence>
<protein>
    <submittedName>
        <fullName evidence="1">Uncharacterized protein</fullName>
    </submittedName>
</protein>
<evidence type="ECO:0000313" key="2">
    <source>
        <dbReference type="Proteomes" id="UP000823842"/>
    </source>
</evidence>
<name>A0A9D2RXP6_9FIRM</name>
<reference evidence="1" key="1">
    <citation type="journal article" date="2021" name="PeerJ">
        <title>Extensive microbial diversity within the chicken gut microbiome revealed by metagenomics and culture.</title>
        <authorList>
            <person name="Gilroy R."/>
            <person name="Ravi A."/>
            <person name="Getino M."/>
            <person name="Pursley I."/>
            <person name="Horton D.L."/>
            <person name="Alikhan N.F."/>
            <person name="Baker D."/>
            <person name="Gharbi K."/>
            <person name="Hall N."/>
            <person name="Watson M."/>
            <person name="Adriaenssens E.M."/>
            <person name="Foster-Nyarko E."/>
            <person name="Jarju S."/>
            <person name="Secka A."/>
            <person name="Antonio M."/>
            <person name="Oren A."/>
            <person name="Chaudhuri R.R."/>
            <person name="La Ragione R."/>
            <person name="Hildebrand F."/>
            <person name="Pallen M.J."/>
        </authorList>
    </citation>
    <scope>NUCLEOTIDE SEQUENCE</scope>
    <source>
        <strain evidence="1">ChiSjej1B19-5720</strain>
    </source>
</reference>
<accession>A0A9D2RXP6</accession>
<organism evidence="1 2">
    <name type="scientific">Candidatus Blautia faecavium</name>
    <dbReference type="NCBI Taxonomy" id="2838487"/>
    <lineage>
        <taxon>Bacteria</taxon>
        <taxon>Bacillati</taxon>
        <taxon>Bacillota</taxon>
        <taxon>Clostridia</taxon>
        <taxon>Lachnospirales</taxon>
        <taxon>Lachnospiraceae</taxon>
        <taxon>Blautia</taxon>
    </lineage>
</organism>
<comment type="caution">
    <text evidence="1">The sequence shown here is derived from an EMBL/GenBank/DDBJ whole genome shotgun (WGS) entry which is preliminary data.</text>
</comment>
<proteinExistence type="predicted"/>
<reference evidence="1" key="2">
    <citation type="submission" date="2021-04" db="EMBL/GenBank/DDBJ databases">
        <authorList>
            <person name="Gilroy R."/>
        </authorList>
    </citation>
    <scope>NUCLEOTIDE SEQUENCE</scope>
    <source>
        <strain evidence="1">ChiSjej1B19-5720</strain>
    </source>
</reference>
<gene>
    <name evidence="1" type="ORF">IAA06_09960</name>
</gene>
<dbReference type="Proteomes" id="UP000823842">
    <property type="component" value="Unassembled WGS sequence"/>
</dbReference>
<sequence length="74" mass="8622">MEKCGETICRYYIAFGICGKSSGMGHQASCKNCGKYIPRGRTRHIRRNWMIKEMRTYNDIRLFDKEIQSAVKQG</sequence>
<dbReference type="EMBL" id="DWYZ01000185">
    <property type="protein sequence ID" value="HJB29100.1"/>
    <property type="molecule type" value="Genomic_DNA"/>
</dbReference>